<protein>
    <submittedName>
        <fullName evidence="2">Uncharacterized protein</fullName>
    </submittedName>
</protein>
<reference evidence="2" key="1">
    <citation type="submission" date="2019-03" db="UniProtKB">
        <authorList>
            <consortium name="Ensembl"/>
        </authorList>
    </citation>
    <scope>IDENTIFICATION</scope>
</reference>
<sequence length="133" mass="14338">IVPTGHSKSPGGPRPEPRSRPCSSAVSPGCPGARPSQTRLLAHSDGDVVVPVIFGDQGHHRPVQGRIGGVDRDELFSAVLGQPVHLNGVAYSVGQKEHFNLGKSATGVIIRCVPSKQKHREKWYFFSLLFIII</sequence>
<name>A0A452V975_URSMA</name>
<dbReference type="GeneTree" id="ENSGT01090000260321"/>
<organism evidence="2">
    <name type="scientific">Ursus maritimus</name>
    <name type="common">Polar bear</name>
    <name type="synonym">Thalarctos maritimus</name>
    <dbReference type="NCBI Taxonomy" id="29073"/>
    <lineage>
        <taxon>Eukaryota</taxon>
        <taxon>Metazoa</taxon>
        <taxon>Chordata</taxon>
        <taxon>Craniata</taxon>
        <taxon>Vertebrata</taxon>
        <taxon>Euteleostomi</taxon>
        <taxon>Mammalia</taxon>
        <taxon>Eutheria</taxon>
        <taxon>Laurasiatheria</taxon>
        <taxon>Carnivora</taxon>
        <taxon>Caniformia</taxon>
        <taxon>Ursidae</taxon>
        <taxon>Ursus</taxon>
    </lineage>
</organism>
<dbReference type="AlphaFoldDB" id="A0A452V975"/>
<dbReference type="Ensembl" id="ENSUMAT00000035506.1">
    <property type="protein sequence ID" value="ENSUMAP00000030047.1"/>
    <property type="gene ID" value="ENSUMAG00000021737.1"/>
</dbReference>
<proteinExistence type="predicted"/>
<accession>A0A452V975</accession>
<feature type="region of interest" description="Disordered" evidence="1">
    <location>
        <begin position="1"/>
        <end position="38"/>
    </location>
</feature>
<evidence type="ECO:0000256" key="1">
    <source>
        <dbReference type="SAM" id="MobiDB-lite"/>
    </source>
</evidence>
<dbReference type="OMA" id="CCCLFTH"/>
<evidence type="ECO:0000313" key="2">
    <source>
        <dbReference type="Ensembl" id="ENSUMAP00000030047"/>
    </source>
</evidence>